<name>A0A0R1HCZ2_9LACO</name>
<evidence type="ECO:0000256" key="1">
    <source>
        <dbReference type="ARBA" id="ARBA00006611"/>
    </source>
</evidence>
<evidence type="ECO:0000259" key="4">
    <source>
        <dbReference type="Pfam" id="PF00437"/>
    </source>
</evidence>
<keyword evidence="2" id="KW-0547">Nucleotide-binding</keyword>
<protein>
    <submittedName>
        <fullName evidence="5">Competence protein ComGA</fullName>
    </submittedName>
</protein>
<dbReference type="Gene3D" id="3.30.450.90">
    <property type="match status" value="1"/>
</dbReference>
<dbReference type="PANTHER" id="PTHR30258">
    <property type="entry name" value="TYPE II SECRETION SYSTEM PROTEIN GSPE-RELATED"/>
    <property type="match status" value="1"/>
</dbReference>
<dbReference type="GO" id="GO:0005524">
    <property type="term" value="F:ATP binding"/>
    <property type="evidence" value="ECO:0007669"/>
    <property type="project" value="UniProtKB-KW"/>
</dbReference>
<dbReference type="OrthoDB" id="9808272at2"/>
<accession>A0A0R1HCZ2</accession>
<dbReference type="STRING" id="1423726.FC07_GL001697"/>
<dbReference type="GO" id="GO:0005886">
    <property type="term" value="C:plasma membrane"/>
    <property type="evidence" value="ECO:0007669"/>
    <property type="project" value="TreeGrafter"/>
</dbReference>
<keyword evidence="6" id="KW-1185">Reference proteome</keyword>
<dbReference type="InterPro" id="IPR027417">
    <property type="entry name" value="P-loop_NTPase"/>
</dbReference>
<evidence type="ECO:0000256" key="3">
    <source>
        <dbReference type="ARBA" id="ARBA00022840"/>
    </source>
</evidence>
<evidence type="ECO:0000313" key="6">
    <source>
        <dbReference type="Proteomes" id="UP000051461"/>
    </source>
</evidence>
<dbReference type="InterPro" id="IPR047667">
    <property type="entry name" value="ATPase_ComGA"/>
</dbReference>
<dbReference type="AlphaFoldDB" id="A0A0R1HCZ2"/>
<dbReference type="Pfam" id="PF00437">
    <property type="entry name" value="T2SSE"/>
    <property type="match status" value="1"/>
</dbReference>
<dbReference type="Gene3D" id="3.40.50.300">
    <property type="entry name" value="P-loop containing nucleotide triphosphate hydrolases"/>
    <property type="match status" value="1"/>
</dbReference>
<dbReference type="RefSeq" id="WP_057903128.1">
    <property type="nucleotide sequence ID" value="NZ_AZDA01000001.1"/>
</dbReference>
<reference evidence="5 6" key="1">
    <citation type="journal article" date="2015" name="Genome Announc.">
        <title>Expanding the biotechnology potential of lactobacilli through comparative genomics of 213 strains and associated genera.</title>
        <authorList>
            <person name="Sun Z."/>
            <person name="Harris H.M."/>
            <person name="McCann A."/>
            <person name="Guo C."/>
            <person name="Argimon S."/>
            <person name="Zhang W."/>
            <person name="Yang X."/>
            <person name="Jeffery I.B."/>
            <person name="Cooney J.C."/>
            <person name="Kagawa T.F."/>
            <person name="Liu W."/>
            <person name="Song Y."/>
            <person name="Salvetti E."/>
            <person name="Wrobel A."/>
            <person name="Rasinkangas P."/>
            <person name="Parkhill J."/>
            <person name="Rea M.C."/>
            <person name="O'Sullivan O."/>
            <person name="Ritari J."/>
            <person name="Douillard F.P."/>
            <person name="Paul Ross R."/>
            <person name="Yang R."/>
            <person name="Briner A.E."/>
            <person name="Felis G.E."/>
            <person name="de Vos W.M."/>
            <person name="Barrangou R."/>
            <person name="Klaenhammer T.R."/>
            <person name="Caufield P.W."/>
            <person name="Cui Y."/>
            <person name="Zhang H."/>
            <person name="O'Toole P.W."/>
        </authorList>
    </citation>
    <scope>NUCLEOTIDE SEQUENCE [LARGE SCALE GENOMIC DNA]</scope>
    <source>
        <strain evidence="5 6">DSM 20003</strain>
    </source>
</reference>
<feature type="domain" description="Bacterial type II secretion system protein E" evidence="4">
    <location>
        <begin position="5"/>
        <end position="268"/>
    </location>
</feature>
<dbReference type="PATRIC" id="fig|1423726.3.peg.1757"/>
<evidence type="ECO:0000313" key="5">
    <source>
        <dbReference type="EMBL" id="KRK40999.1"/>
    </source>
</evidence>
<proteinExistence type="inferred from homology"/>
<dbReference type="SUPFAM" id="SSF52540">
    <property type="entry name" value="P-loop containing nucleoside triphosphate hydrolases"/>
    <property type="match status" value="1"/>
</dbReference>
<dbReference type="EMBL" id="AZDA01000001">
    <property type="protein sequence ID" value="KRK40999.1"/>
    <property type="molecule type" value="Genomic_DNA"/>
</dbReference>
<comment type="similarity">
    <text evidence="1">Belongs to the GSP E family.</text>
</comment>
<evidence type="ECO:0000256" key="2">
    <source>
        <dbReference type="ARBA" id="ARBA00022741"/>
    </source>
</evidence>
<dbReference type="PANTHER" id="PTHR30258:SF2">
    <property type="entry name" value="COMG OPERON PROTEIN 1"/>
    <property type="match status" value="1"/>
</dbReference>
<dbReference type="CDD" id="cd01129">
    <property type="entry name" value="PulE-GspE-like"/>
    <property type="match status" value="1"/>
</dbReference>
<dbReference type="InterPro" id="IPR001482">
    <property type="entry name" value="T2SS/T4SS_dom"/>
</dbReference>
<sequence length="314" mass="35267">MTILTVKRLLDDCIEKQVSDLYFLPCQQVYQLRYRDATGLHDWHVLKAEQAQRFCNQLKFQAQMAISETRRPQLGSQQYSYQQVPVFLRLSTVGNFQNAESLVVRFIYSVQEAFHFIFPSQLQQLQQLALKRGLLVFSGPTGSGKTTSLYRLAESLGHDQVVMTIEDPVEIYQPHFLQLQVNDQAGMTYQSLLKVGLRQRPDIFIIGEIRDENTAAVAARAALSGHLVLSTVHAQSALRVRQRLQDLGLRETILANCLTAVCYQRLLPLTHGGLAALCDIVTPTGHTSQWSQLLERAVQTHQITKATASAFAAG</sequence>
<dbReference type="Proteomes" id="UP000051461">
    <property type="component" value="Unassembled WGS sequence"/>
</dbReference>
<organism evidence="5 6">
    <name type="scientific">Loigolactobacillus bifermentans DSM 20003</name>
    <dbReference type="NCBI Taxonomy" id="1423726"/>
    <lineage>
        <taxon>Bacteria</taxon>
        <taxon>Bacillati</taxon>
        <taxon>Bacillota</taxon>
        <taxon>Bacilli</taxon>
        <taxon>Lactobacillales</taxon>
        <taxon>Lactobacillaceae</taxon>
        <taxon>Loigolactobacillus</taxon>
    </lineage>
</organism>
<dbReference type="NCBIfam" id="NF041000">
    <property type="entry name" value="ATPase_ComGA"/>
    <property type="match status" value="1"/>
</dbReference>
<keyword evidence="3" id="KW-0067">ATP-binding</keyword>
<comment type="caution">
    <text evidence="5">The sequence shown here is derived from an EMBL/GenBank/DDBJ whole genome shotgun (WGS) entry which is preliminary data.</text>
</comment>
<dbReference type="GO" id="GO:0016887">
    <property type="term" value="F:ATP hydrolysis activity"/>
    <property type="evidence" value="ECO:0007669"/>
    <property type="project" value="TreeGrafter"/>
</dbReference>
<gene>
    <name evidence="5" type="ORF">FC07_GL001697</name>
</gene>